<name>A0A1M7EKT1_9FLAO</name>
<dbReference type="RefSeq" id="WP_073295026.1">
    <property type="nucleotide sequence ID" value="NZ_FRAV01000028.1"/>
</dbReference>
<dbReference type="Proteomes" id="UP000184364">
    <property type="component" value="Unassembled WGS sequence"/>
</dbReference>
<organism evidence="1 2">
    <name type="scientific">Chryseobacterium polytrichastri</name>
    <dbReference type="NCBI Taxonomy" id="1302687"/>
    <lineage>
        <taxon>Bacteria</taxon>
        <taxon>Pseudomonadati</taxon>
        <taxon>Bacteroidota</taxon>
        <taxon>Flavobacteriia</taxon>
        <taxon>Flavobacteriales</taxon>
        <taxon>Weeksellaceae</taxon>
        <taxon>Chryseobacterium group</taxon>
        <taxon>Chryseobacterium</taxon>
    </lineage>
</organism>
<evidence type="ECO:0000313" key="2">
    <source>
        <dbReference type="Proteomes" id="UP000184364"/>
    </source>
</evidence>
<keyword evidence="2" id="KW-1185">Reference proteome</keyword>
<dbReference type="AlphaFoldDB" id="A0A1M7EKT1"/>
<gene>
    <name evidence="1" type="ORF">SAMN05444267_102863</name>
</gene>
<evidence type="ECO:0000313" key="1">
    <source>
        <dbReference type="EMBL" id="SHL92304.1"/>
    </source>
</evidence>
<reference evidence="2" key="1">
    <citation type="submission" date="2016-11" db="EMBL/GenBank/DDBJ databases">
        <authorList>
            <person name="Varghese N."/>
            <person name="Submissions S."/>
        </authorList>
    </citation>
    <scope>NUCLEOTIDE SEQUENCE [LARGE SCALE GENOMIC DNA]</scope>
    <source>
        <strain evidence="2">DSM 26899</strain>
    </source>
</reference>
<protein>
    <submittedName>
        <fullName evidence="1">Uncharacterized protein</fullName>
    </submittedName>
</protein>
<dbReference type="EMBL" id="FRAV01000028">
    <property type="protein sequence ID" value="SHL92304.1"/>
    <property type="molecule type" value="Genomic_DNA"/>
</dbReference>
<dbReference type="OrthoDB" id="7173027at2"/>
<sequence>MAKDLTEKEFKKLIQKHIAKSNYVKIYLTEESPEGYVVGFILNVSDHFLMIQETYDFVLSGIKIIPYKRISSIRHNRFDKISEKIFSEEGLIKFNQKIIDNTSLKNGESLFKSIKKQNFHCIVDSTKKNKDLFSIGEILEVNDKSVTIKNYDPSGKFNKKAHKISFKNLEFITFNDNYSLTFRKYLEE</sequence>
<proteinExistence type="predicted"/>
<dbReference type="STRING" id="1302687.SAMN05444267_102863"/>
<accession>A0A1M7EKT1</accession>